<evidence type="ECO:0000313" key="6">
    <source>
        <dbReference type="Proteomes" id="UP001304895"/>
    </source>
</evidence>
<dbReference type="GO" id="GO:0071949">
    <property type="term" value="F:FAD binding"/>
    <property type="evidence" value="ECO:0007669"/>
    <property type="project" value="InterPro"/>
</dbReference>
<dbReference type="GO" id="GO:0016491">
    <property type="term" value="F:oxidoreductase activity"/>
    <property type="evidence" value="ECO:0007669"/>
    <property type="project" value="UniProtKB-KW"/>
</dbReference>
<feature type="domain" description="FAD-binding" evidence="4">
    <location>
        <begin position="104"/>
        <end position="153"/>
    </location>
</feature>
<evidence type="ECO:0000256" key="2">
    <source>
        <dbReference type="ARBA" id="ARBA00022827"/>
    </source>
</evidence>
<dbReference type="Proteomes" id="UP001304895">
    <property type="component" value="Unassembled WGS sequence"/>
</dbReference>
<keyword evidence="2" id="KW-0274">FAD</keyword>
<dbReference type="SUPFAM" id="SSF51905">
    <property type="entry name" value="FAD/NAD(P)-binding domain"/>
    <property type="match status" value="1"/>
</dbReference>
<accession>A0AAN6UGF2</accession>
<evidence type="ECO:0000256" key="3">
    <source>
        <dbReference type="ARBA" id="ARBA00023002"/>
    </source>
</evidence>
<dbReference type="InterPro" id="IPR036188">
    <property type="entry name" value="FAD/NAD-bd_sf"/>
</dbReference>
<reference evidence="5" key="1">
    <citation type="journal article" date="2023" name="Mol. Phylogenet. Evol.">
        <title>Genome-scale phylogeny and comparative genomics of the fungal order Sordariales.</title>
        <authorList>
            <person name="Hensen N."/>
            <person name="Bonometti L."/>
            <person name="Westerberg I."/>
            <person name="Brannstrom I.O."/>
            <person name="Guillou S."/>
            <person name="Cros-Aarteil S."/>
            <person name="Calhoun S."/>
            <person name="Haridas S."/>
            <person name="Kuo A."/>
            <person name="Mondo S."/>
            <person name="Pangilinan J."/>
            <person name="Riley R."/>
            <person name="LaButti K."/>
            <person name="Andreopoulos B."/>
            <person name="Lipzen A."/>
            <person name="Chen C."/>
            <person name="Yan M."/>
            <person name="Daum C."/>
            <person name="Ng V."/>
            <person name="Clum A."/>
            <person name="Steindorff A."/>
            <person name="Ohm R.A."/>
            <person name="Martin F."/>
            <person name="Silar P."/>
            <person name="Natvig D.O."/>
            <person name="Lalanne C."/>
            <person name="Gautier V."/>
            <person name="Ament-Velasquez S.L."/>
            <person name="Kruys A."/>
            <person name="Hutchinson M.I."/>
            <person name="Powell A.J."/>
            <person name="Barry K."/>
            <person name="Miller A.N."/>
            <person name="Grigoriev I.V."/>
            <person name="Debuchy R."/>
            <person name="Gladieux P."/>
            <person name="Hiltunen Thoren M."/>
            <person name="Johannesson H."/>
        </authorList>
    </citation>
    <scope>NUCLEOTIDE SEQUENCE</scope>
    <source>
        <strain evidence="5">CBS 123565</strain>
    </source>
</reference>
<keyword evidence="6" id="KW-1185">Reference proteome</keyword>
<dbReference type="InterPro" id="IPR051704">
    <property type="entry name" value="FAD_aromatic-hydroxylase"/>
</dbReference>
<evidence type="ECO:0000256" key="1">
    <source>
        <dbReference type="ARBA" id="ARBA00022630"/>
    </source>
</evidence>
<protein>
    <recommendedName>
        <fullName evidence="4">FAD-binding domain-containing protein</fullName>
    </recommendedName>
</protein>
<evidence type="ECO:0000259" key="4">
    <source>
        <dbReference type="Pfam" id="PF01494"/>
    </source>
</evidence>
<proteinExistence type="predicted"/>
<keyword evidence="1" id="KW-0285">Flavoprotein</keyword>
<keyword evidence="3" id="KW-0560">Oxidoreductase</keyword>
<gene>
    <name evidence="5" type="ORF">BT67DRAFT_444050</name>
</gene>
<dbReference type="InterPro" id="IPR002938">
    <property type="entry name" value="FAD-bd"/>
</dbReference>
<dbReference type="Pfam" id="PF01494">
    <property type="entry name" value="FAD_binding_3"/>
    <property type="match status" value="1"/>
</dbReference>
<dbReference type="PANTHER" id="PTHR46865">
    <property type="entry name" value="OXIDOREDUCTASE-RELATED"/>
    <property type="match status" value="1"/>
</dbReference>
<dbReference type="AlphaFoldDB" id="A0AAN6UGF2"/>
<organism evidence="5 6">
    <name type="scientific">Trichocladium antarcticum</name>
    <dbReference type="NCBI Taxonomy" id="1450529"/>
    <lineage>
        <taxon>Eukaryota</taxon>
        <taxon>Fungi</taxon>
        <taxon>Dikarya</taxon>
        <taxon>Ascomycota</taxon>
        <taxon>Pezizomycotina</taxon>
        <taxon>Sordariomycetes</taxon>
        <taxon>Sordariomycetidae</taxon>
        <taxon>Sordariales</taxon>
        <taxon>Chaetomiaceae</taxon>
        <taxon>Trichocladium</taxon>
    </lineage>
</organism>
<reference evidence="5" key="2">
    <citation type="submission" date="2023-05" db="EMBL/GenBank/DDBJ databases">
        <authorList>
            <consortium name="Lawrence Berkeley National Laboratory"/>
            <person name="Steindorff A."/>
            <person name="Hensen N."/>
            <person name="Bonometti L."/>
            <person name="Westerberg I."/>
            <person name="Brannstrom I.O."/>
            <person name="Guillou S."/>
            <person name="Cros-Aarteil S."/>
            <person name="Calhoun S."/>
            <person name="Haridas S."/>
            <person name="Kuo A."/>
            <person name="Mondo S."/>
            <person name="Pangilinan J."/>
            <person name="Riley R."/>
            <person name="Labutti K."/>
            <person name="Andreopoulos B."/>
            <person name="Lipzen A."/>
            <person name="Chen C."/>
            <person name="Yanf M."/>
            <person name="Daum C."/>
            <person name="Ng V."/>
            <person name="Clum A."/>
            <person name="Ohm R."/>
            <person name="Martin F."/>
            <person name="Silar P."/>
            <person name="Natvig D."/>
            <person name="Lalanne C."/>
            <person name="Gautier V."/>
            <person name="Ament-Velasquez S.L."/>
            <person name="Kruys A."/>
            <person name="Hutchinson M.I."/>
            <person name="Powell A.J."/>
            <person name="Barry K."/>
            <person name="Miller A.N."/>
            <person name="Grigoriev I.V."/>
            <person name="Debuchy R."/>
            <person name="Gladieux P."/>
            <person name="Thoren M.H."/>
            <person name="Johannesson H."/>
        </authorList>
    </citation>
    <scope>NUCLEOTIDE SEQUENCE</scope>
    <source>
        <strain evidence="5">CBS 123565</strain>
    </source>
</reference>
<dbReference type="PANTHER" id="PTHR46865:SF2">
    <property type="entry name" value="MONOOXYGENASE"/>
    <property type="match status" value="1"/>
</dbReference>
<comment type="caution">
    <text evidence="5">The sequence shown here is derived from an EMBL/GenBank/DDBJ whole genome shotgun (WGS) entry which is preliminary data.</text>
</comment>
<evidence type="ECO:0000313" key="5">
    <source>
        <dbReference type="EMBL" id="KAK4132161.1"/>
    </source>
</evidence>
<dbReference type="Gene3D" id="3.50.50.60">
    <property type="entry name" value="FAD/NAD(P)-binding domain"/>
    <property type="match status" value="1"/>
</dbReference>
<sequence length="252" mass="28228">MSIAYFTVPPKEGDDANAVWCHLPGRRFVTTRRDRPDCLRVYLGVGGDHPELNEVHRHGTVREQKEAWARLYSHDMDGTWQMPRFLDGLLNSPLADDFYAQELAEVKIDNWSRGRVVLVGDAAYCASPLSGMGTSLAFVGAYVLAGEIAKACGRGAQGGATDPWENLPSALAAYETTLRPFIKAVQANDVKSQVKWLLPETAWAIYFLHWAAWAFTTFRLDRLMSLIVSQEGVAWKLPDYSHVLREKNEDEA</sequence>
<dbReference type="EMBL" id="MU853419">
    <property type="protein sequence ID" value="KAK4132161.1"/>
    <property type="molecule type" value="Genomic_DNA"/>
</dbReference>
<name>A0AAN6UGF2_9PEZI</name>